<dbReference type="EMBL" id="CAJNOK010017106">
    <property type="protein sequence ID" value="CAF1257750.1"/>
    <property type="molecule type" value="Genomic_DNA"/>
</dbReference>
<gene>
    <name evidence="8" type="ORF">OVA965_LOCUS26578</name>
    <name evidence="9" type="ORF">TMI583_LOCUS27320</name>
</gene>
<evidence type="ECO:0000256" key="7">
    <source>
        <dbReference type="RuleBase" id="RU363053"/>
    </source>
</evidence>
<evidence type="ECO:0000256" key="5">
    <source>
        <dbReference type="ARBA" id="ARBA00023136"/>
    </source>
</evidence>
<evidence type="ECO:0000256" key="3">
    <source>
        <dbReference type="ARBA" id="ARBA00022692"/>
    </source>
</evidence>
<keyword evidence="5" id="KW-0472">Membrane</keyword>
<dbReference type="InterPro" id="IPR007248">
    <property type="entry name" value="Mpv17_PMP22"/>
</dbReference>
<reference evidence="9" key="1">
    <citation type="submission" date="2021-02" db="EMBL/GenBank/DDBJ databases">
        <authorList>
            <person name="Nowell W R."/>
        </authorList>
    </citation>
    <scope>NUCLEOTIDE SEQUENCE</scope>
</reference>
<keyword evidence="4" id="KW-1133">Transmembrane helix</keyword>
<protein>
    <recommendedName>
        <fullName evidence="6">Mitochondrial inner membrane protein Mpv17</fullName>
    </recommendedName>
</protein>
<comment type="similarity">
    <text evidence="2 7">Belongs to the peroxisomal membrane protein PXMP2/4 family.</text>
</comment>
<dbReference type="Proteomes" id="UP000682733">
    <property type="component" value="Unassembled WGS sequence"/>
</dbReference>
<dbReference type="Pfam" id="PF04117">
    <property type="entry name" value="Mpv17_PMP22"/>
    <property type="match status" value="1"/>
</dbReference>
<evidence type="ECO:0000313" key="8">
    <source>
        <dbReference type="EMBL" id="CAF1257750.1"/>
    </source>
</evidence>
<evidence type="ECO:0000256" key="6">
    <source>
        <dbReference type="ARBA" id="ARBA00049743"/>
    </source>
</evidence>
<dbReference type="AlphaFoldDB" id="A0A8S2PQW5"/>
<evidence type="ECO:0000256" key="2">
    <source>
        <dbReference type="ARBA" id="ARBA00006824"/>
    </source>
</evidence>
<comment type="caution">
    <text evidence="9">The sequence shown here is derived from an EMBL/GenBank/DDBJ whole genome shotgun (WGS) entry which is preliminary data.</text>
</comment>
<dbReference type="GO" id="GO:0016020">
    <property type="term" value="C:membrane"/>
    <property type="evidence" value="ECO:0007669"/>
    <property type="project" value="UniProtKB-SubCell"/>
</dbReference>
<accession>A0A8S2PQW5</accession>
<evidence type="ECO:0000256" key="4">
    <source>
        <dbReference type="ARBA" id="ARBA00022989"/>
    </source>
</evidence>
<name>A0A8S2PQW5_9BILA</name>
<proteinExistence type="inferred from homology"/>
<dbReference type="PANTHER" id="PTHR11266">
    <property type="entry name" value="PEROXISOMAL MEMBRANE PROTEIN 2, PXMP2 MPV17"/>
    <property type="match status" value="1"/>
</dbReference>
<evidence type="ECO:0000313" key="9">
    <source>
        <dbReference type="EMBL" id="CAF4064643.1"/>
    </source>
</evidence>
<dbReference type="GO" id="GO:0005737">
    <property type="term" value="C:cytoplasm"/>
    <property type="evidence" value="ECO:0007669"/>
    <property type="project" value="TreeGrafter"/>
</dbReference>
<comment type="subcellular location">
    <subcellularLocation>
        <location evidence="1">Membrane</location>
        <topology evidence="1">Multi-pass membrane protein</topology>
    </subcellularLocation>
</comment>
<dbReference type="Proteomes" id="UP000677228">
    <property type="component" value="Unassembled WGS sequence"/>
</dbReference>
<dbReference type="EMBL" id="CAJOBA010038661">
    <property type="protein sequence ID" value="CAF4064643.1"/>
    <property type="molecule type" value="Genomic_DNA"/>
</dbReference>
<sequence>MRLWPAASAKLTEKGWRTLIKPYIFTTLAIGTSVTAGDLMCQYLERHKTTAQKDKGSDNASRLEWWNSQRTLIMCTSAVLVSTPYSFTLARTVERLFPGKQGIQIAKKMLTNTLMGPVGISLAFTSIGLLKGQSFEEIKLKIVHHMPQTFLLGNCYWPFVSFINFRYIPLNYRPFLGTFAGMFWNIYVSTIANKDNDVEDDKKEENTKIGKHEQLSVPLQMSGTGAMTVAIQHAWNMLDKSGKDENKYRKE</sequence>
<dbReference type="PANTHER" id="PTHR11266:SF17">
    <property type="entry name" value="PROTEIN MPV17"/>
    <property type="match status" value="1"/>
</dbReference>
<evidence type="ECO:0000313" key="10">
    <source>
        <dbReference type="Proteomes" id="UP000682733"/>
    </source>
</evidence>
<organism evidence="9 10">
    <name type="scientific">Didymodactylos carnosus</name>
    <dbReference type="NCBI Taxonomy" id="1234261"/>
    <lineage>
        <taxon>Eukaryota</taxon>
        <taxon>Metazoa</taxon>
        <taxon>Spiralia</taxon>
        <taxon>Gnathifera</taxon>
        <taxon>Rotifera</taxon>
        <taxon>Eurotatoria</taxon>
        <taxon>Bdelloidea</taxon>
        <taxon>Philodinida</taxon>
        <taxon>Philodinidae</taxon>
        <taxon>Didymodactylos</taxon>
    </lineage>
</organism>
<keyword evidence="3" id="KW-0812">Transmembrane</keyword>
<evidence type="ECO:0000256" key="1">
    <source>
        <dbReference type="ARBA" id="ARBA00004141"/>
    </source>
</evidence>